<protein>
    <recommendedName>
        <fullName evidence="4">FLYWCH-type domain-containing protein</fullName>
    </recommendedName>
</protein>
<dbReference type="EnsemblMetazoa" id="AALFPA23_021039.R31043">
    <property type="protein sequence ID" value="AALFPA23_021039.P31043"/>
    <property type="gene ID" value="AALFPA23_021039"/>
</dbReference>
<keyword evidence="2" id="KW-0863">Zinc-finger</keyword>
<dbReference type="GeneID" id="134287856"/>
<sequence>MKKARLSGVLNLAAWTFTPGQRGKPKLVIENNSFFRTKGDTQRSYWSCSAYKSKKCKCKVVTHRNSLVVKYTHKSHTHPNEYNDLSKINLIDVDINEFYDKPVGGAAFEVKKEPSL</sequence>
<evidence type="ECO:0000256" key="3">
    <source>
        <dbReference type="ARBA" id="ARBA00022833"/>
    </source>
</evidence>
<evidence type="ECO:0000313" key="6">
    <source>
        <dbReference type="Proteomes" id="UP000069940"/>
    </source>
</evidence>
<feature type="domain" description="FLYWCH-type" evidence="4">
    <location>
        <begin position="17"/>
        <end position="78"/>
    </location>
</feature>
<dbReference type="Proteomes" id="UP000069940">
    <property type="component" value="Unassembled WGS sequence"/>
</dbReference>
<evidence type="ECO:0000313" key="5">
    <source>
        <dbReference type="EnsemblMetazoa" id="AALFPA23_021039.P31043"/>
    </source>
</evidence>
<accession>A0ABM1ZRM6</accession>
<organism evidence="5 6">
    <name type="scientific">Aedes albopictus</name>
    <name type="common">Asian tiger mosquito</name>
    <name type="synonym">Stegomyia albopicta</name>
    <dbReference type="NCBI Taxonomy" id="7160"/>
    <lineage>
        <taxon>Eukaryota</taxon>
        <taxon>Metazoa</taxon>
        <taxon>Ecdysozoa</taxon>
        <taxon>Arthropoda</taxon>
        <taxon>Hexapoda</taxon>
        <taxon>Insecta</taxon>
        <taxon>Pterygota</taxon>
        <taxon>Neoptera</taxon>
        <taxon>Endopterygota</taxon>
        <taxon>Diptera</taxon>
        <taxon>Nematocera</taxon>
        <taxon>Culicoidea</taxon>
        <taxon>Culicidae</taxon>
        <taxon>Culicinae</taxon>
        <taxon>Aedini</taxon>
        <taxon>Aedes</taxon>
        <taxon>Stegomyia</taxon>
    </lineage>
</organism>
<keyword evidence="3" id="KW-0862">Zinc</keyword>
<dbReference type="RefSeq" id="XP_062706894.1">
    <property type="nucleotide sequence ID" value="XM_062850910.1"/>
</dbReference>
<dbReference type="InterPro" id="IPR007588">
    <property type="entry name" value="Znf_FLYWCH"/>
</dbReference>
<name>A0ABM1ZRM6_AEDAL</name>
<dbReference type="Gene3D" id="2.20.25.240">
    <property type="match status" value="1"/>
</dbReference>
<evidence type="ECO:0000256" key="1">
    <source>
        <dbReference type="ARBA" id="ARBA00022723"/>
    </source>
</evidence>
<keyword evidence="6" id="KW-1185">Reference proteome</keyword>
<reference evidence="6" key="1">
    <citation type="journal article" date="2015" name="Proc. Natl. Acad. Sci. U.S.A.">
        <title>Genome sequence of the Asian Tiger mosquito, Aedes albopictus, reveals insights into its biology, genetics, and evolution.</title>
        <authorList>
            <person name="Chen X.G."/>
            <person name="Jiang X."/>
            <person name="Gu J."/>
            <person name="Xu M."/>
            <person name="Wu Y."/>
            <person name="Deng Y."/>
            <person name="Zhang C."/>
            <person name="Bonizzoni M."/>
            <person name="Dermauw W."/>
            <person name="Vontas J."/>
            <person name="Armbruster P."/>
            <person name="Huang X."/>
            <person name="Yang Y."/>
            <person name="Zhang H."/>
            <person name="He W."/>
            <person name="Peng H."/>
            <person name="Liu Y."/>
            <person name="Wu K."/>
            <person name="Chen J."/>
            <person name="Lirakis M."/>
            <person name="Topalis P."/>
            <person name="Van Leeuwen T."/>
            <person name="Hall A.B."/>
            <person name="Jiang X."/>
            <person name="Thorpe C."/>
            <person name="Mueller R.L."/>
            <person name="Sun C."/>
            <person name="Waterhouse R.M."/>
            <person name="Yan G."/>
            <person name="Tu Z.J."/>
            <person name="Fang X."/>
            <person name="James A.A."/>
        </authorList>
    </citation>
    <scope>NUCLEOTIDE SEQUENCE [LARGE SCALE GENOMIC DNA]</scope>
    <source>
        <strain evidence="6">Foshan</strain>
    </source>
</reference>
<dbReference type="Pfam" id="PF04500">
    <property type="entry name" value="FLYWCH"/>
    <property type="match status" value="1"/>
</dbReference>
<evidence type="ECO:0000259" key="4">
    <source>
        <dbReference type="Pfam" id="PF04500"/>
    </source>
</evidence>
<reference evidence="5" key="2">
    <citation type="submission" date="2025-05" db="UniProtKB">
        <authorList>
            <consortium name="EnsemblMetazoa"/>
        </authorList>
    </citation>
    <scope>IDENTIFICATION</scope>
    <source>
        <strain evidence="5">Foshan</strain>
    </source>
</reference>
<keyword evidence="1" id="KW-0479">Metal-binding</keyword>
<proteinExistence type="predicted"/>
<evidence type="ECO:0000256" key="2">
    <source>
        <dbReference type="ARBA" id="ARBA00022771"/>
    </source>
</evidence>